<protein>
    <submittedName>
        <fullName evidence="1">Uncharacterized protein</fullName>
    </submittedName>
</protein>
<evidence type="ECO:0000313" key="2">
    <source>
        <dbReference type="Proteomes" id="UP000641954"/>
    </source>
</evidence>
<accession>A0ABR8EGK3</accession>
<dbReference type="EMBL" id="JACJSK010000026">
    <property type="protein sequence ID" value="MBD2545725.1"/>
    <property type="molecule type" value="Genomic_DNA"/>
</dbReference>
<evidence type="ECO:0000313" key="1">
    <source>
        <dbReference type="EMBL" id="MBD2545725.1"/>
    </source>
</evidence>
<proteinExistence type="predicted"/>
<comment type="caution">
    <text evidence="1">The sequence shown here is derived from an EMBL/GenBank/DDBJ whole genome shotgun (WGS) entry which is preliminary data.</text>
</comment>
<sequence length="51" mass="5677">MVYKRLFVSGAVAAQLRGCNQQPIGAIAHIRQQIKQSGFLAARINQTFYLV</sequence>
<dbReference type="Proteomes" id="UP000641954">
    <property type="component" value="Unassembled WGS sequence"/>
</dbReference>
<keyword evidence="2" id="KW-1185">Reference proteome</keyword>
<name>A0ABR8EGK3_9CYAN</name>
<gene>
    <name evidence="1" type="ORF">H6G72_18160</name>
</gene>
<reference evidence="1 2" key="1">
    <citation type="journal article" date="2020" name="ISME J.">
        <title>Comparative genomics reveals insights into cyanobacterial evolution and habitat adaptation.</title>
        <authorList>
            <person name="Chen M.Y."/>
            <person name="Teng W.K."/>
            <person name="Zhao L."/>
            <person name="Hu C.X."/>
            <person name="Zhou Y.K."/>
            <person name="Han B.P."/>
            <person name="Song L.R."/>
            <person name="Shu W.S."/>
        </authorList>
    </citation>
    <scope>NUCLEOTIDE SEQUENCE [LARGE SCALE GENOMIC DNA]</scope>
    <source>
        <strain evidence="1 2">FACHB-1370</strain>
    </source>
</reference>
<organism evidence="1 2">
    <name type="scientific">Planktothricoides raciborskii FACHB-1370</name>
    <dbReference type="NCBI Taxonomy" id="2949576"/>
    <lineage>
        <taxon>Bacteria</taxon>
        <taxon>Bacillati</taxon>
        <taxon>Cyanobacteriota</taxon>
        <taxon>Cyanophyceae</taxon>
        <taxon>Oscillatoriophycideae</taxon>
        <taxon>Oscillatoriales</taxon>
        <taxon>Oscillatoriaceae</taxon>
        <taxon>Planktothricoides</taxon>
    </lineage>
</organism>